<comment type="caution">
    <text evidence="3">The sequence shown here is derived from an EMBL/GenBank/DDBJ whole genome shotgun (WGS) entry which is preliminary data.</text>
</comment>
<feature type="compositionally biased region" description="Basic residues" evidence="1">
    <location>
        <begin position="12"/>
        <end position="24"/>
    </location>
</feature>
<dbReference type="Proteomes" id="UP000289738">
    <property type="component" value="Chromosome A03"/>
</dbReference>
<reference evidence="3 4" key="1">
    <citation type="submission" date="2019-01" db="EMBL/GenBank/DDBJ databases">
        <title>Sequencing of cultivated peanut Arachis hypogaea provides insights into genome evolution and oil improvement.</title>
        <authorList>
            <person name="Chen X."/>
        </authorList>
    </citation>
    <scope>NUCLEOTIDE SEQUENCE [LARGE SCALE GENOMIC DNA]</scope>
    <source>
        <strain evidence="4">cv. Fuhuasheng</strain>
        <tissue evidence="3">Leaves</tissue>
    </source>
</reference>
<dbReference type="PANTHER" id="PTHR33784">
    <property type="entry name" value="OS05G0482100 PROTEIN"/>
    <property type="match status" value="1"/>
</dbReference>
<organism evidence="3 4">
    <name type="scientific">Arachis hypogaea</name>
    <name type="common">Peanut</name>
    <dbReference type="NCBI Taxonomy" id="3818"/>
    <lineage>
        <taxon>Eukaryota</taxon>
        <taxon>Viridiplantae</taxon>
        <taxon>Streptophyta</taxon>
        <taxon>Embryophyta</taxon>
        <taxon>Tracheophyta</taxon>
        <taxon>Spermatophyta</taxon>
        <taxon>Magnoliopsida</taxon>
        <taxon>eudicotyledons</taxon>
        <taxon>Gunneridae</taxon>
        <taxon>Pentapetalae</taxon>
        <taxon>rosids</taxon>
        <taxon>fabids</taxon>
        <taxon>Fabales</taxon>
        <taxon>Fabaceae</taxon>
        <taxon>Papilionoideae</taxon>
        <taxon>50 kb inversion clade</taxon>
        <taxon>dalbergioids sensu lato</taxon>
        <taxon>Dalbergieae</taxon>
        <taxon>Pterocarpus clade</taxon>
        <taxon>Arachis</taxon>
    </lineage>
</organism>
<protein>
    <recommendedName>
        <fullName evidence="2">At2g35280-like TPR domain-containing protein</fullName>
    </recommendedName>
</protein>
<evidence type="ECO:0000259" key="2">
    <source>
        <dbReference type="Pfam" id="PF23310"/>
    </source>
</evidence>
<proteinExistence type="predicted"/>
<name>A0A445DTU7_ARAHY</name>
<dbReference type="InterPro" id="IPR036047">
    <property type="entry name" value="F-box-like_dom_sf"/>
</dbReference>
<evidence type="ECO:0000313" key="3">
    <source>
        <dbReference type="EMBL" id="RYR66593.1"/>
    </source>
</evidence>
<dbReference type="InterPro" id="IPR040338">
    <property type="entry name" value="At1g67623-like"/>
</dbReference>
<accession>A0A445DTU7</accession>
<evidence type="ECO:0000313" key="4">
    <source>
        <dbReference type="Proteomes" id="UP000289738"/>
    </source>
</evidence>
<dbReference type="SUPFAM" id="SSF81383">
    <property type="entry name" value="F-box domain"/>
    <property type="match status" value="1"/>
</dbReference>
<dbReference type="AlphaFoldDB" id="A0A445DTU7"/>
<dbReference type="InterPro" id="IPR057136">
    <property type="entry name" value="At2g35280_TPR_dom"/>
</dbReference>
<dbReference type="EMBL" id="SDMP01000003">
    <property type="protein sequence ID" value="RYR66593.1"/>
    <property type="molecule type" value="Genomic_DNA"/>
</dbReference>
<dbReference type="PANTHER" id="PTHR33784:SF10">
    <property type="entry name" value="F-BOX PROTEIN"/>
    <property type="match status" value="1"/>
</dbReference>
<keyword evidence="4" id="KW-1185">Reference proteome</keyword>
<gene>
    <name evidence="3" type="ORF">Ahy_A03g012618</name>
</gene>
<evidence type="ECO:0000256" key="1">
    <source>
        <dbReference type="SAM" id="MobiDB-lite"/>
    </source>
</evidence>
<dbReference type="STRING" id="3818.A0A445DTU7"/>
<dbReference type="Pfam" id="PF23310">
    <property type="entry name" value="TPR_27"/>
    <property type="match status" value="1"/>
</dbReference>
<feature type="region of interest" description="Disordered" evidence="1">
    <location>
        <begin position="1"/>
        <end position="29"/>
    </location>
</feature>
<sequence>MKLGATSDKCRREKKAGYGRRKGKGVPPRDCPLNLQPRKIWVRIAARVASASIQDMFNMQATYKVFLDVARSSAVYKVASMDRHPACGRRCGRCPSALHVCDAATLPGVKHEADASRGVELYASVLAFGKIKMCRELFGQMFTNPLIGVNSSDPGKPVVCRSSVCPTRGTMGAANDLSSVSCVCFLAEFEVLHFFITNSSILFIISNNPSMKSLQMVGSSQKNIKKVDVFVQHECLLNLLPCEIWSSIATMVTSNSIEDLFNMQVTCKVFMGAAGLDTVYKHATMSYKPLACFLLHLDGPERRFLDCSVEVGNVDAILRHQFTEYLRFGRRDKGMELLAMASTEGSVEAGYLCSVLLMSDHEDEEDVQRGVQMMEVYRISGQLKSYTNFLRDICKYTTSLQMAGSSQKDRKNVDVSVQQECPLNLLPREIWSSIARWLHRIRLGFCSTCRRVAAICNSDAVYRHALVLVLPFACFLDYYGRLAMRFLCRFSTARNPAALFWIGMANLFFNGHRRGEELGDVEACCLSAMLLLSLDDRDKDEIHRGFKFFGVVHQSDAVERCREMFTQVFTGSWSEINPADPEELVLCRSGSCRTRGAVDVASDLSKRCGSSWGLFTFLQMAGGSIKNRKKRNTAKTIREKWTISIEYECPLNFLSCDIWVRIATKVVSYSIKDIFNMQATCKVFLGVARSDAVYKEASMFELPIASFLYYFG</sequence>
<feature type="domain" description="At2g35280-like TPR" evidence="2">
    <location>
        <begin position="298"/>
        <end position="385"/>
    </location>
</feature>